<dbReference type="CDD" id="cd00586">
    <property type="entry name" value="4HBT"/>
    <property type="match status" value="1"/>
</dbReference>
<name>A0A7W9J593_9ACTN</name>
<dbReference type="InterPro" id="IPR029069">
    <property type="entry name" value="HotDog_dom_sf"/>
</dbReference>
<dbReference type="SUPFAM" id="SSF54637">
    <property type="entry name" value="Thioesterase/thiol ester dehydrase-isomerase"/>
    <property type="match status" value="1"/>
</dbReference>
<organism evidence="3 4">
    <name type="scientific">Kribbella italica</name>
    <dbReference type="NCBI Taxonomy" id="1540520"/>
    <lineage>
        <taxon>Bacteria</taxon>
        <taxon>Bacillati</taxon>
        <taxon>Actinomycetota</taxon>
        <taxon>Actinomycetes</taxon>
        <taxon>Propionibacteriales</taxon>
        <taxon>Kribbellaceae</taxon>
        <taxon>Kribbella</taxon>
    </lineage>
</organism>
<keyword evidence="4" id="KW-1185">Reference proteome</keyword>
<accession>A0A7W9J593</accession>
<gene>
    <name evidence="3" type="ORF">HDA39_002378</name>
</gene>
<comment type="caution">
    <text evidence="3">The sequence shown here is derived from an EMBL/GenBank/DDBJ whole genome shotgun (WGS) entry which is preliminary data.</text>
</comment>
<protein>
    <submittedName>
        <fullName evidence="3">Acyl-CoA thioester hydrolase</fullName>
        <ecNumber evidence="3">3.1.2.-</ecNumber>
    </submittedName>
</protein>
<dbReference type="PANTHER" id="PTHR31793">
    <property type="entry name" value="4-HYDROXYBENZOYL-COA THIOESTERASE FAMILY MEMBER"/>
    <property type="match status" value="1"/>
</dbReference>
<dbReference type="Pfam" id="PF13279">
    <property type="entry name" value="4HBT_2"/>
    <property type="match status" value="1"/>
</dbReference>
<dbReference type="EC" id="3.1.2.-" evidence="3"/>
<dbReference type="GO" id="GO:0047617">
    <property type="term" value="F:fatty acyl-CoA hydrolase activity"/>
    <property type="evidence" value="ECO:0007669"/>
    <property type="project" value="TreeGrafter"/>
</dbReference>
<reference evidence="3 4" key="1">
    <citation type="submission" date="2020-08" db="EMBL/GenBank/DDBJ databases">
        <title>Sequencing the genomes of 1000 actinobacteria strains.</title>
        <authorList>
            <person name="Klenk H.-P."/>
        </authorList>
    </citation>
    <scope>NUCLEOTIDE SEQUENCE [LARGE SCALE GENOMIC DNA]</scope>
    <source>
        <strain evidence="3 4">DSM 28967</strain>
    </source>
</reference>
<proteinExistence type="inferred from homology"/>
<dbReference type="InterPro" id="IPR050563">
    <property type="entry name" value="4-hydroxybenzoyl-CoA_TE"/>
</dbReference>
<dbReference type="AlphaFoldDB" id="A0A7W9J593"/>
<dbReference type="Gene3D" id="3.10.129.10">
    <property type="entry name" value="Hotdog Thioesterase"/>
    <property type="match status" value="1"/>
</dbReference>
<dbReference type="PANTHER" id="PTHR31793:SF27">
    <property type="entry name" value="NOVEL THIOESTERASE SUPERFAMILY DOMAIN AND SAPOSIN A-TYPE DOMAIN CONTAINING PROTEIN (0610012H03RIK)"/>
    <property type="match status" value="1"/>
</dbReference>
<keyword evidence="2 3" id="KW-0378">Hydrolase</keyword>
<dbReference type="RefSeq" id="WP_184795264.1">
    <property type="nucleotide sequence ID" value="NZ_JACHMY010000001.1"/>
</dbReference>
<evidence type="ECO:0000313" key="4">
    <source>
        <dbReference type="Proteomes" id="UP000549971"/>
    </source>
</evidence>
<comment type="similarity">
    <text evidence="1">Belongs to the 4-hydroxybenzoyl-CoA thioesterase family.</text>
</comment>
<dbReference type="Proteomes" id="UP000549971">
    <property type="component" value="Unassembled WGS sequence"/>
</dbReference>
<evidence type="ECO:0000313" key="3">
    <source>
        <dbReference type="EMBL" id="MBB5835644.1"/>
    </source>
</evidence>
<dbReference type="EMBL" id="JACHMY010000001">
    <property type="protein sequence ID" value="MBB5835644.1"/>
    <property type="molecule type" value="Genomic_DNA"/>
</dbReference>
<evidence type="ECO:0000256" key="2">
    <source>
        <dbReference type="ARBA" id="ARBA00022801"/>
    </source>
</evidence>
<evidence type="ECO:0000256" key="1">
    <source>
        <dbReference type="ARBA" id="ARBA00005953"/>
    </source>
</evidence>
<sequence length="143" mass="15090">MSSPVLLPVVRKVEHVDTDASGVVHFARYASLIETALLDNLERLGVGLGALAAEGADLVVSELRLRYLASARYPDELSLETAVDHVGAARVRINGVVRRTADGVELATGTLVLGLVDRSDGSARTLLPALHHTLTEAGNHAAH</sequence>